<keyword evidence="1" id="KW-0812">Transmembrane</keyword>
<gene>
    <name evidence="2" type="ORF">ASD8599_02977</name>
</gene>
<feature type="transmembrane region" description="Helical" evidence="1">
    <location>
        <begin position="51"/>
        <end position="69"/>
    </location>
</feature>
<evidence type="ECO:0008006" key="4">
    <source>
        <dbReference type="Google" id="ProtNLM"/>
    </source>
</evidence>
<sequence>MERDKTMSAIFEIIWEILRGVATQTPFWVWPLLVGLVVLGLRARTTRQSPVWPYYAIPFLSLMPVGAVSRMTQPMTAWAGFVIGFAVCVVWAYAYQGNRIVQKDAQRITVQGEWVTMITVMTVFWANFVQGVLQSVAPAVLHSAPFLGLFATILGACAGCFVGRSLRIVTWPTLQANIPV</sequence>
<reference evidence="2 3" key="1">
    <citation type="submission" date="2018-03" db="EMBL/GenBank/DDBJ databases">
        <authorList>
            <person name="Keele B.F."/>
        </authorList>
    </citation>
    <scope>NUCLEOTIDE SEQUENCE [LARGE SCALE GENOMIC DNA]</scope>
    <source>
        <strain evidence="2 3">CECT 8599</strain>
    </source>
</reference>
<feature type="transmembrane region" description="Helical" evidence="1">
    <location>
        <begin position="27"/>
        <end position="44"/>
    </location>
</feature>
<keyword evidence="3" id="KW-1185">Reference proteome</keyword>
<dbReference type="Proteomes" id="UP000244880">
    <property type="component" value="Unassembled WGS sequence"/>
</dbReference>
<feature type="transmembrane region" description="Helical" evidence="1">
    <location>
        <begin position="75"/>
        <end position="94"/>
    </location>
</feature>
<proteinExistence type="predicted"/>
<evidence type="ECO:0000313" key="2">
    <source>
        <dbReference type="EMBL" id="SPH22230.1"/>
    </source>
</evidence>
<protein>
    <recommendedName>
        <fullName evidence="4">DUF1453 domain-containing protein</fullName>
    </recommendedName>
</protein>
<dbReference type="EMBL" id="OMOR01000001">
    <property type="protein sequence ID" value="SPH22230.1"/>
    <property type="molecule type" value="Genomic_DNA"/>
</dbReference>
<dbReference type="AlphaFoldDB" id="A0A2R8BGU8"/>
<evidence type="ECO:0000256" key="1">
    <source>
        <dbReference type="SAM" id="Phobius"/>
    </source>
</evidence>
<keyword evidence="1" id="KW-1133">Transmembrane helix</keyword>
<feature type="transmembrane region" description="Helical" evidence="1">
    <location>
        <begin position="139"/>
        <end position="162"/>
    </location>
</feature>
<name>A0A2R8BGU8_9RHOB</name>
<keyword evidence="1" id="KW-0472">Membrane</keyword>
<feature type="transmembrane region" description="Helical" evidence="1">
    <location>
        <begin position="114"/>
        <end position="133"/>
    </location>
</feature>
<evidence type="ECO:0000313" key="3">
    <source>
        <dbReference type="Proteomes" id="UP000244880"/>
    </source>
</evidence>
<accession>A0A2R8BGU8</accession>
<organism evidence="2 3">
    <name type="scientific">Ascidiaceihabitans donghaensis</name>
    <dbReference type="NCBI Taxonomy" id="1510460"/>
    <lineage>
        <taxon>Bacteria</taxon>
        <taxon>Pseudomonadati</taxon>
        <taxon>Pseudomonadota</taxon>
        <taxon>Alphaproteobacteria</taxon>
        <taxon>Rhodobacterales</taxon>
        <taxon>Paracoccaceae</taxon>
        <taxon>Ascidiaceihabitans</taxon>
    </lineage>
</organism>